<protein>
    <recommendedName>
        <fullName evidence="7">Cell division protein FtsB</fullName>
    </recommendedName>
</protein>
<keyword evidence="4 7" id="KW-1133">Transmembrane helix</keyword>
<comment type="subcellular location">
    <subcellularLocation>
        <location evidence="7">Cell inner membrane</location>
        <topology evidence="7">Single-pass type II membrane protein</topology>
    </subcellularLocation>
    <text evidence="7">Localizes to the division septum.</text>
</comment>
<gene>
    <name evidence="7 8" type="primary">ftsB</name>
    <name evidence="8" type="ORF">O970_04275</name>
</gene>
<proteinExistence type="inferred from homology"/>
<dbReference type="EMBL" id="AWGA01000044">
    <property type="protein sequence ID" value="TEA27328.1"/>
    <property type="molecule type" value="Genomic_DNA"/>
</dbReference>
<dbReference type="Proteomes" id="UP000506160">
    <property type="component" value="Unassembled WGS sequence"/>
</dbReference>
<dbReference type="GO" id="GO:0032153">
    <property type="term" value="C:cell division site"/>
    <property type="evidence" value="ECO:0007669"/>
    <property type="project" value="UniProtKB-UniRule"/>
</dbReference>
<keyword evidence="7" id="KW-0175">Coiled coil</keyword>
<keyword evidence="3 7" id="KW-0812">Transmembrane</keyword>
<feature type="topological domain" description="Periplasmic" evidence="7">
    <location>
        <begin position="23"/>
        <end position="95"/>
    </location>
</feature>
<dbReference type="GO" id="GO:0005886">
    <property type="term" value="C:plasma membrane"/>
    <property type="evidence" value="ECO:0007669"/>
    <property type="project" value="UniProtKB-SubCell"/>
</dbReference>
<organism evidence="8 9">
    <name type="scientific">Candidatus Schmidhempelia bombi str. Bimp</name>
    <dbReference type="NCBI Taxonomy" id="1387197"/>
    <lineage>
        <taxon>Bacteria</taxon>
        <taxon>Pseudomonadati</taxon>
        <taxon>Pseudomonadota</taxon>
        <taxon>Gammaproteobacteria</taxon>
        <taxon>Orbales</taxon>
        <taxon>Orbaceae</taxon>
        <taxon>Candidatus Schmidhempelia</taxon>
    </lineage>
</organism>
<keyword evidence="2 7" id="KW-0132">Cell division</keyword>
<comment type="similarity">
    <text evidence="7">Belongs to the FtsB family.</text>
</comment>
<keyword evidence="6 7" id="KW-0131">Cell cycle</keyword>
<accession>A0AB94ID28</accession>
<dbReference type="NCBIfam" id="NF002058">
    <property type="entry name" value="PRK00888.1"/>
    <property type="match status" value="1"/>
</dbReference>
<evidence type="ECO:0000256" key="4">
    <source>
        <dbReference type="ARBA" id="ARBA00022989"/>
    </source>
</evidence>
<evidence type="ECO:0000256" key="7">
    <source>
        <dbReference type="HAMAP-Rule" id="MF_00599"/>
    </source>
</evidence>
<comment type="caution">
    <text evidence="8">The sequence shown here is derived from an EMBL/GenBank/DDBJ whole genome shotgun (WGS) entry which is preliminary data.</text>
</comment>
<keyword evidence="1 7" id="KW-1003">Cell membrane</keyword>
<comment type="function">
    <text evidence="7">Essential cell division protein. May link together the upstream cell division proteins, which are predominantly cytoplasmic, with the downstream cell division proteins, which are predominantly periplasmic.</text>
</comment>
<evidence type="ECO:0000256" key="1">
    <source>
        <dbReference type="ARBA" id="ARBA00022475"/>
    </source>
</evidence>
<keyword evidence="5 7" id="KW-0472">Membrane</keyword>
<dbReference type="Pfam" id="PF04977">
    <property type="entry name" value="DivIC"/>
    <property type="match status" value="1"/>
</dbReference>
<name>A0AB94ID28_9GAMM</name>
<evidence type="ECO:0000256" key="6">
    <source>
        <dbReference type="ARBA" id="ARBA00023306"/>
    </source>
</evidence>
<keyword evidence="9" id="KW-1185">Reference proteome</keyword>
<evidence type="ECO:0000313" key="9">
    <source>
        <dbReference type="Proteomes" id="UP000506160"/>
    </source>
</evidence>
<sequence>MKWKLTTILFLTLVYLQYSLWFGKNNVNDYRQMSRLIEEMQVQNAKLKQRNDHMYAEITDLYDGLEAIEERARTSLGMIKPNEHFYRVIIESGQE</sequence>
<dbReference type="InterPro" id="IPR007060">
    <property type="entry name" value="FtsL/DivIC"/>
</dbReference>
<dbReference type="GO" id="GO:0043093">
    <property type="term" value="P:FtsZ-dependent cytokinesis"/>
    <property type="evidence" value="ECO:0007669"/>
    <property type="project" value="UniProtKB-UniRule"/>
</dbReference>
<dbReference type="HAMAP" id="MF_00599">
    <property type="entry name" value="FtsB"/>
    <property type="match status" value="1"/>
</dbReference>
<evidence type="ECO:0000256" key="3">
    <source>
        <dbReference type="ARBA" id="ARBA00022692"/>
    </source>
</evidence>
<evidence type="ECO:0000256" key="2">
    <source>
        <dbReference type="ARBA" id="ARBA00022618"/>
    </source>
</evidence>
<dbReference type="RefSeq" id="WP_024495919.1">
    <property type="nucleotide sequence ID" value="NZ_AWGA01000044.1"/>
</dbReference>
<dbReference type="PANTHER" id="PTHR37485">
    <property type="entry name" value="CELL DIVISION PROTEIN FTSB"/>
    <property type="match status" value="1"/>
</dbReference>
<dbReference type="PANTHER" id="PTHR37485:SF1">
    <property type="entry name" value="CELL DIVISION PROTEIN FTSB"/>
    <property type="match status" value="1"/>
</dbReference>
<feature type="coiled-coil region" evidence="7">
    <location>
        <begin position="30"/>
        <end position="57"/>
    </location>
</feature>
<comment type="subunit">
    <text evidence="7">Part of a complex composed of FtsB, FtsL and FtsQ.</text>
</comment>
<dbReference type="AlphaFoldDB" id="A0AB94ID28"/>
<dbReference type="InterPro" id="IPR023081">
    <property type="entry name" value="Cell_div_FtsB"/>
</dbReference>
<evidence type="ECO:0000256" key="5">
    <source>
        <dbReference type="ARBA" id="ARBA00023136"/>
    </source>
</evidence>
<dbReference type="GO" id="GO:0030428">
    <property type="term" value="C:cell septum"/>
    <property type="evidence" value="ECO:0007669"/>
    <property type="project" value="TreeGrafter"/>
</dbReference>
<reference evidence="8 9" key="1">
    <citation type="journal article" date="2014" name="Appl. Environ. Microbiol.">
        <title>Genomic features of a bumble bee symbiont reflect its host environment.</title>
        <authorList>
            <person name="Martinson V.G."/>
            <person name="Magoc T."/>
            <person name="Koch H."/>
            <person name="Salzberg S.L."/>
            <person name="Moran N.A."/>
        </authorList>
    </citation>
    <scope>NUCLEOTIDE SEQUENCE [LARGE SCALE GENOMIC DNA]</scope>
    <source>
        <strain evidence="8 9">Bimp</strain>
    </source>
</reference>
<keyword evidence="7" id="KW-0997">Cell inner membrane</keyword>
<feature type="topological domain" description="Cytoplasmic" evidence="7">
    <location>
        <begin position="1"/>
        <end position="4"/>
    </location>
</feature>
<evidence type="ECO:0000313" key="8">
    <source>
        <dbReference type="EMBL" id="TEA27328.1"/>
    </source>
</evidence>